<protein>
    <submittedName>
        <fullName evidence="2">Uncharacterized protein</fullName>
    </submittedName>
</protein>
<evidence type="ECO:0000313" key="3">
    <source>
        <dbReference type="Proteomes" id="UP000283210"/>
    </source>
</evidence>
<dbReference type="Proteomes" id="UP000283210">
    <property type="component" value="Chromosome 13"/>
</dbReference>
<sequence>MRGDTSLHRIFGDETVSRVYLQTGETQSGAPADVSPLRSCSSKTPPDPPLHLKLNPRASSPEQSCILKYIQAREDNLLGPESPRDARAVPRSSAGKTWTTVLHGLRVHHSTQRSMF</sequence>
<evidence type="ECO:0000313" key="2">
    <source>
        <dbReference type="EMBL" id="RVE64946.1"/>
    </source>
</evidence>
<evidence type="ECO:0000256" key="1">
    <source>
        <dbReference type="SAM" id="MobiDB-lite"/>
    </source>
</evidence>
<dbReference type="AlphaFoldDB" id="A0A3S2PMN2"/>
<name>A0A3S2PMN2_ORYJA</name>
<dbReference type="EMBL" id="CM012449">
    <property type="protein sequence ID" value="RVE64946.1"/>
    <property type="molecule type" value="Genomic_DNA"/>
</dbReference>
<organism evidence="2 3">
    <name type="scientific">Oryzias javanicus</name>
    <name type="common">Javanese ricefish</name>
    <name type="synonym">Aplocheilus javanicus</name>
    <dbReference type="NCBI Taxonomy" id="123683"/>
    <lineage>
        <taxon>Eukaryota</taxon>
        <taxon>Metazoa</taxon>
        <taxon>Chordata</taxon>
        <taxon>Craniata</taxon>
        <taxon>Vertebrata</taxon>
        <taxon>Euteleostomi</taxon>
        <taxon>Actinopterygii</taxon>
        <taxon>Neopterygii</taxon>
        <taxon>Teleostei</taxon>
        <taxon>Neoteleostei</taxon>
        <taxon>Acanthomorphata</taxon>
        <taxon>Ovalentaria</taxon>
        <taxon>Atherinomorphae</taxon>
        <taxon>Beloniformes</taxon>
        <taxon>Adrianichthyidae</taxon>
        <taxon>Oryziinae</taxon>
        <taxon>Oryzias</taxon>
    </lineage>
</organism>
<accession>A0A3S2PMN2</accession>
<proteinExistence type="predicted"/>
<feature type="region of interest" description="Disordered" evidence="1">
    <location>
        <begin position="22"/>
        <end position="59"/>
    </location>
</feature>
<keyword evidence="3" id="KW-1185">Reference proteome</keyword>
<reference evidence="2 3" key="1">
    <citation type="submission" date="2018-11" db="EMBL/GenBank/DDBJ databases">
        <authorList>
            <person name="Lopez-Roques C."/>
            <person name="Donnadieu C."/>
            <person name="Bouchez O."/>
            <person name="Klopp C."/>
            <person name="Cabau C."/>
            <person name="Zahm M."/>
        </authorList>
    </citation>
    <scope>NUCLEOTIDE SEQUENCE [LARGE SCALE GENOMIC DNA]</scope>
    <source>
        <strain evidence="2">RS831</strain>
        <tissue evidence="2">Whole body</tissue>
    </source>
</reference>
<gene>
    <name evidence="2" type="ORF">OJAV_G00130590</name>
</gene>
<reference evidence="2 3" key="2">
    <citation type="submission" date="2019-01" db="EMBL/GenBank/DDBJ databases">
        <title>A chromosome length genome reference of the Java medaka (oryzias javanicus).</title>
        <authorList>
            <person name="Herpin A."/>
            <person name="Takehana Y."/>
            <person name="Naruse K."/>
            <person name="Ansai S."/>
            <person name="Kawaguchi M."/>
        </authorList>
    </citation>
    <scope>NUCLEOTIDE SEQUENCE [LARGE SCALE GENOMIC DNA]</scope>
    <source>
        <strain evidence="2">RS831</strain>
        <tissue evidence="2">Whole body</tissue>
    </source>
</reference>